<dbReference type="Pfam" id="PF06271">
    <property type="entry name" value="RDD"/>
    <property type="match status" value="1"/>
</dbReference>
<reference evidence="7 8" key="1">
    <citation type="submission" date="2014-02" db="EMBL/GenBank/DDBJ databases">
        <title>Vibrio fortis Dalian14 Genome Sequencing.</title>
        <authorList>
            <person name="Wang Y."/>
            <person name="Song L."/>
            <person name="Liu G."/>
            <person name="Ding J."/>
        </authorList>
    </citation>
    <scope>NUCLEOTIDE SEQUENCE [LARGE SCALE GENOMIC DNA]</scope>
    <source>
        <strain evidence="7 8">Dalian14</strain>
    </source>
</reference>
<name>A0A066URB7_9VIBR</name>
<feature type="domain" description="RDD" evidence="6">
    <location>
        <begin position="15"/>
        <end position="132"/>
    </location>
</feature>
<organism evidence="7 8">
    <name type="scientific">Vibrio fortis</name>
    <dbReference type="NCBI Taxonomy" id="212667"/>
    <lineage>
        <taxon>Bacteria</taxon>
        <taxon>Pseudomonadati</taxon>
        <taxon>Pseudomonadota</taxon>
        <taxon>Gammaproteobacteria</taxon>
        <taxon>Vibrionales</taxon>
        <taxon>Vibrionaceae</taxon>
        <taxon>Vibrio</taxon>
    </lineage>
</organism>
<keyword evidence="8" id="KW-1185">Reference proteome</keyword>
<dbReference type="GO" id="GO:0016020">
    <property type="term" value="C:membrane"/>
    <property type="evidence" value="ECO:0007669"/>
    <property type="project" value="UniProtKB-SubCell"/>
</dbReference>
<keyword evidence="2 5" id="KW-0812">Transmembrane</keyword>
<evidence type="ECO:0000256" key="5">
    <source>
        <dbReference type="SAM" id="Phobius"/>
    </source>
</evidence>
<dbReference type="STRING" id="212667.VFDL14_04510"/>
<evidence type="ECO:0000313" key="8">
    <source>
        <dbReference type="Proteomes" id="UP000027219"/>
    </source>
</evidence>
<dbReference type="PANTHER" id="PTHR38480">
    <property type="entry name" value="SLR0254 PROTEIN"/>
    <property type="match status" value="1"/>
</dbReference>
<sequence>MEYVTPEQQRLNMPLASPGRRYLCQMIDLIITWVIFLLVLSLFNLVGASRDHTDLVSISVAAIYLVFSDSLPRGQSLGKVILGMSVIDKDSGNYCSIWQSFVRNVMNPIIGPIDAIFILSRKRQRIGDLTANTIVIRR</sequence>
<gene>
    <name evidence="7" type="ORF">VFDL14_04510</name>
</gene>
<dbReference type="EMBL" id="JFFR01000002">
    <property type="protein sequence ID" value="KDN30001.1"/>
    <property type="molecule type" value="Genomic_DNA"/>
</dbReference>
<evidence type="ECO:0000259" key="6">
    <source>
        <dbReference type="Pfam" id="PF06271"/>
    </source>
</evidence>
<dbReference type="Proteomes" id="UP000027219">
    <property type="component" value="Unassembled WGS sequence"/>
</dbReference>
<protein>
    <submittedName>
        <fullName evidence="7">Membrane protein</fullName>
    </submittedName>
</protein>
<dbReference type="PANTHER" id="PTHR38480:SF1">
    <property type="entry name" value="SLR0254 PROTEIN"/>
    <property type="match status" value="1"/>
</dbReference>
<dbReference type="AlphaFoldDB" id="A0A066URB7"/>
<comment type="subcellular location">
    <subcellularLocation>
        <location evidence="1">Membrane</location>
        <topology evidence="1">Multi-pass membrane protein</topology>
    </subcellularLocation>
</comment>
<dbReference type="InterPro" id="IPR010432">
    <property type="entry name" value="RDD"/>
</dbReference>
<keyword evidence="4 5" id="KW-0472">Membrane</keyword>
<accession>A0A066URB7</accession>
<evidence type="ECO:0000256" key="3">
    <source>
        <dbReference type="ARBA" id="ARBA00022989"/>
    </source>
</evidence>
<keyword evidence="3 5" id="KW-1133">Transmembrane helix</keyword>
<comment type="caution">
    <text evidence="7">The sequence shown here is derived from an EMBL/GenBank/DDBJ whole genome shotgun (WGS) entry which is preliminary data.</text>
</comment>
<evidence type="ECO:0000256" key="4">
    <source>
        <dbReference type="ARBA" id="ARBA00023136"/>
    </source>
</evidence>
<evidence type="ECO:0000313" key="7">
    <source>
        <dbReference type="EMBL" id="KDN30001.1"/>
    </source>
</evidence>
<feature type="transmembrane region" description="Helical" evidence="5">
    <location>
        <begin position="22"/>
        <end position="43"/>
    </location>
</feature>
<evidence type="ECO:0000256" key="2">
    <source>
        <dbReference type="ARBA" id="ARBA00022692"/>
    </source>
</evidence>
<proteinExistence type="predicted"/>
<evidence type="ECO:0000256" key="1">
    <source>
        <dbReference type="ARBA" id="ARBA00004141"/>
    </source>
</evidence>